<accession>A0A1D9MGF9</accession>
<name>A0A1D9MGF9_9RHOB</name>
<protein>
    <recommendedName>
        <fullName evidence="4">DNA-binding protein</fullName>
    </recommendedName>
</protein>
<dbReference type="AlphaFoldDB" id="A0A1D9MGF9"/>
<reference evidence="2 3" key="1">
    <citation type="submission" date="2016-10" db="EMBL/GenBank/DDBJ databases">
        <title>Rhodobacter sp. LPB0142, isolated from sea water.</title>
        <authorList>
            <person name="Kim E."/>
            <person name="Yi H."/>
        </authorList>
    </citation>
    <scope>NUCLEOTIDE SEQUENCE [LARGE SCALE GENOMIC DNA]</scope>
    <source>
        <strain evidence="2 3">LPB0142</strain>
    </source>
</reference>
<organism evidence="2 3">
    <name type="scientific">Rhodobacter xanthinilyticus</name>
    <dbReference type="NCBI Taxonomy" id="1850250"/>
    <lineage>
        <taxon>Bacteria</taxon>
        <taxon>Pseudomonadati</taxon>
        <taxon>Pseudomonadota</taxon>
        <taxon>Alphaproteobacteria</taxon>
        <taxon>Rhodobacterales</taxon>
        <taxon>Rhodobacter group</taxon>
        <taxon>Rhodobacter</taxon>
    </lineage>
</organism>
<feature type="region of interest" description="Disordered" evidence="1">
    <location>
        <begin position="57"/>
        <end position="81"/>
    </location>
</feature>
<feature type="compositionally biased region" description="Basic and acidic residues" evidence="1">
    <location>
        <begin position="62"/>
        <end position="73"/>
    </location>
</feature>
<dbReference type="STRING" id="1850250.LPB142_08385"/>
<evidence type="ECO:0000313" key="3">
    <source>
        <dbReference type="Proteomes" id="UP000176562"/>
    </source>
</evidence>
<dbReference type="KEGG" id="rhp:LPB142_08385"/>
<evidence type="ECO:0000256" key="1">
    <source>
        <dbReference type="SAM" id="MobiDB-lite"/>
    </source>
</evidence>
<gene>
    <name evidence="2" type="ORF">LPB142_08385</name>
</gene>
<evidence type="ECO:0008006" key="4">
    <source>
        <dbReference type="Google" id="ProtNLM"/>
    </source>
</evidence>
<proteinExistence type="predicted"/>
<dbReference type="Proteomes" id="UP000176562">
    <property type="component" value="Chromosome"/>
</dbReference>
<dbReference type="EMBL" id="CP017781">
    <property type="protein sequence ID" value="AOZ70965.1"/>
    <property type="molecule type" value="Genomic_DNA"/>
</dbReference>
<keyword evidence="3" id="KW-1185">Reference proteome</keyword>
<sequence>MIASGVKKPVARDVSEAVLKVLGEALDAGETMTLPPLGKIRVTKHLDKQGGEVLQVKIKRLTGPEKKDEKTDDTPLAEGEE</sequence>
<evidence type="ECO:0000313" key="2">
    <source>
        <dbReference type="EMBL" id="AOZ70965.1"/>
    </source>
</evidence>